<gene>
    <name evidence="1" type="ORF">JNE38_26000</name>
</gene>
<evidence type="ECO:0000313" key="2">
    <source>
        <dbReference type="Proteomes" id="UP000596248"/>
    </source>
</evidence>
<proteinExistence type="predicted"/>
<dbReference type="InterPro" id="IPR046152">
    <property type="entry name" value="DUF6154"/>
</dbReference>
<protein>
    <recommendedName>
        <fullName evidence="3">Cytosolic protein</fullName>
    </recommendedName>
</protein>
<evidence type="ECO:0000313" key="1">
    <source>
        <dbReference type="EMBL" id="QRG66891.1"/>
    </source>
</evidence>
<dbReference type="EMBL" id="CP069127">
    <property type="protein sequence ID" value="QRG66891.1"/>
    <property type="molecule type" value="Genomic_DNA"/>
</dbReference>
<dbReference type="Proteomes" id="UP000596248">
    <property type="component" value="Chromosome"/>
</dbReference>
<accession>A0ABX7FNL2</accession>
<evidence type="ECO:0008006" key="3">
    <source>
        <dbReference type="Google" id="ProtNLM"/>
    </source>
</evidence>
<reference evidence="1 2" key="1">
    <citation type="submission" date="2021-01" db="EMBL/GenBank/DDBJ databases">
        <title>Identification of strong promoters based on the transcriptome of Brevibacillus choshinensis.</title>
        <authorList>
            <person name="Yao D."/>
            <person name="Zhang K."/>
            <person name="Wu J."/>
        </authorList>
    </citation>
    <scope>NUCLEOTIDE SEQUENCE [LARGE SCALE GENOMIC DNA]</scope>
    <source>
        <strain evidence="1 2">HPD31-SP3</strain>
    </source>
</reference>
<organism evidence="1 2">
    <name type="scientific">Brevibacillus choshinensis</name>
    <dbReference type="NCBI Taxonomy" id="54911"/>
    <lineage>
        <taxon>Bacteria</taxon>
        <taxon>Bacillati</taxon>
        <taxon>Bacillota</taxon>
        <taxon>Bacilli</taxon>
        <taxon>Bacillales</taxon>
        <taxon>Paenibacillaceae</taxon>
        <taxon>Brevibacillus</taxon>
    </lineage>
</organism>
<dbReference type="RefSeq" id="WP_203353955.1">
    <property type="nucleotide sequence ID" value="NZ_CP069127.1"/>
</dbReference>
<name>A0ABX7FNL2_BRECH</name>
<sequence length="83" mass="9600">MRFIDEVYEMYKGHFNGAEEDITAVVVGILDEQSREDLLDLIDEMDEEELFHMLATYMIEVMKRKVAMEDESAPSLSPSTLTH</sequence>
<keyword evidence="2" id="KW-1185">Reference proteome</keyword>
<dbReference type="Pfam" id="PF19651">
    <property type="entry name" value="DUF6154"/>
    <property type="match status" value="1"/>
</dbReference>